<feature type="transmembrane region" description="Helical" evidence="1">
    <location>
        <begin position="38"/>
        <end position="58"/>
    </location>
</feature>
<dbReference type="Proteomes" id="UP000248688">
    <property type="component" value="Chromosome"/>
</dbReference>
<dbReference type="RefSeq" id="WP_112783151.1">
    <property type="nucleotide sequence ID" value="NZ_CP030041.1"/>
</dbReference>
<accession>A0A2Z4IH58</accession>
<keyword evidence="1" id="KW-0472">Membrane</keyword>
<evidence type="ECO:0000256" key="1">
    <source>
        <dbReference type="SAM" id="Phobius"/>
    </source>
</evidence>
<organism evidence="2 3">
    <name type="scientific">Echinicola strongylocentroti</name>
    <dbReference type="NCBI Taxonomy" id="1795355"/>
    <lineage>
        <taxon>Bacteria</taxon>
        <taxon>Pseudomonadati</taxon>
        <taxon>Bacteroidota</taxon>
        <taxon>Cytophagia</taxon>
        <taxon>Cytophagales</taxon>
        <taxon>Cyclobacteriaceae</taxon>
        <taxon>Echinicola</taxon>
    </lineage>
</organism>
<gene>
    <name evidence="2" type="ORF">DN752_06245</name>
</gene>
<keyword evidence="1" id="KW-1133">Transmembrane helix</keyword>
<name>A0A2Z4IH58_9BACT</name>
<feature type="transmembrane region" description="Helical" evidence="1">
    <location>
        <begin position="152"/>
        <end position="171"/>
    </location>
</feature>
<dbReference type="InterPro" id="IPR025250">
    <property type="entry name" value="DUF4199"/>
</dbReference>
<keyword evidence="1" id="KW-0812">Transmembrane</keyword>
<feature type="transmembrane region" description="Helical" evidence="1">
    <location>
        <begin position="70"/>
        <end position="95"/>
    </location>
</feature>
<dbReference type="KEGG" id="est:DN752_06245"/>
<evidence type="ECO:0000313" key="3">
    <source>
        <dbReference type="Proteomes" id="UP000248688"/>
    </source>
</evidence>
<feature type="transmembrane region" description="Helical" evidence="1">
    <location>
        <begin position="12"/>
        <end position="32"/>
    </location>
</feature>
<dbReference type="Pfam" id="PF13858">
    <property type="entry name" value="DUF4199"/>
    <property type="match status" value="1"/>
</dbReference>
<evidence type="ECO:0000313" key="2">
    <source>
        <dbReference type="EMBL" id="AWW29753.1"/>
    </source>
</evidence>
<sequence length="180" mass="20000">METQETPFKAALRSGMIVGLISLVISYLVYFINATSMASSWMLLLVALSFVLVLVFGFKYRKELGGYIPFGAAFQFSFFTLIVAGIIGMFGQILLFEVIDPSLPEVLVDQQIQNTMEVMENFGAADAMSTEQIDEMKQGLLDRYSFAGQIKAFGFVLIFYAIIALILGAIIKRKEPTPSY</sequence>
<dbReference type="EMBL" id="CP030041">
    <property type="protein sequence ID" value="AWW29753.1"/>
    <property type="molecule type" value="Genomic_DNA"/>
</dbReference>
<dbReference type="AlphaFoldDB" id="A0A2Z4IH58"/>
<dbReference type="OrthoDB" id="660361at2"/>
<protein>
    <submittedName>
        <fullName evidence="2">DUF4199 domain-containing protein</fullName>
    </submittedName>
</protein>
<proteinExistence type="predicted"/>
<keyword evidence="3" id="KW-1185">Reference proteome</keyword>
<reference evidence="2 3" key="1">
    <citation type="submission" date="2018-06" db="EMBL/GenBank/DDBJ databases">
        <title>Echinicola strongylocentroti sp. nov., isolated from a sea urchin Strongylocentrotus intermedius.</title>
        <authorList>
            <person name="Bae S.S."/>
        </authorList>
    </citation>
    <scope>NUCLEOTIDE SEQUENCE [LARGE SCALE GENOMIC DNA]</scope>
    <source>
        <strain evidence="2 3">MEBiC08714</strain>
    </source>
</reference>